<evidence type="ECO:0000313" key="2">
    <source>
        <dbReference type="EMBL" id="KAL0406268.1"/>
    </source>
</evidence>
<evidence type="ECO:0000256" key="1">
    <source>
        <dbReference type="SAM" id="MobiDB-lite"/>
    </source>
</evidence>
<dbReference type="EMBL" id="JACGWN010000014">
    <property type="protein sequence ID" value="KAL0406268.1"/>
    <property type="molecule type" value="Genomic_DNA"/>
</dbReference>
<comment type="caution">
    <text evidence="2">The sequence shown here is derived from an EMBL/GenBank/DDBJ whole genome shotgun (WGS) entry which is preliminary data.</text>
</comment>
<accession>A0AAW2TP45</accession>
<proteinExistence type="predicted"/>
<gene>
    <name evidence="2" type="ORF">Slati_3940700</name>
</gene>
<organism evidence="2">
    <name type="scientific">Sesamum latifolium</name>
    <dbReference type="NCBI Taxonomy" id="2727402"/>
    <lineage>
        <taxon>Eukaryota</taxon>
        <taxon>Viridiplantae</taxon>
        <taxon>Streptophyta</taxon>
        <taxon>Embryophyta</taxon>
        <taxon>Tracheophyta</taxon>
        <taxon>Spermatophyta</taxon>
        <taxon>Magnoliopsida</taxon>
        <taxon>eudicotyledons</taxon>
        <taxon>Gunneridae</taxon>
        <taxon>Pentapetalae</taxon>
        <taxon>asterids</taxon>
        <taxon>lamiids</taxon>
        <taxon>Lamiales</taxon>
        <taxon>Pedaliaceae</taxon>
        <taxon>Sesamum</taxon>
    </lineage>
</organism>
<feature type="compositionally biased region" description="Basic and acidic residues" evidence="1">
    <location>
        <begin position="34"/>
        <end position="49"/>
    </location>
</feature>
<sequence length="147" mass="16447">MSGKEVDERAVEDFMIDLATLSNASNSDSLSGGKGDEEVSSSKKRISREEFERRKMEDLLVASSTEFSRVYHSCVREEDADSLWSKFGIPKDFELRIPASNDRPDSPPEGFLCFYIAQLEAGLIFPIPSISAKISNMFRGYTIFADS</sequence>
<dbReference type="AlphaFoldDB" id="A0AAW2TP45"/>
<reference evidence="2" key="1">
    <citation type="submission" date="2020-06" db="EMBL/GenBank/DDBJ databases">
        <authorList>
            <person name="Li T."/>
            <person name="Hu X."/>
            <person name="Zhang T."/>
            <person name="Song X."/>
            <person name="Zhang H."/>
            <person name="Dai N."/>
            <person name="Sheng W."/>
            <person name="Hou X."/>
            <person name="Wei L."/>
        </authorList>
    </citation>
    <scope>NUCLEOTIDE SEQUENCE</scope>
    <source>
        <strain evidence="2">KEN1</strain>
        <tissue evidence="2">Leaf</tissue>
    </source>
</reference>
<feature type="region of interest" description="Disordered" evidence="1">
    <location>
        <begin position="23"/>
        <end position="49"/>
    </location>
</feature>
<reference evidence="2" key="2">
    <citation type="journal article" date="2024" name="Plant">
        <title>Genomic evolution and insights into agronomic trait innovations of Sesamum species.</title>
        <authorList>
            <person name="Miao H."/>
            <person name="Wang L."/>
            <person name="Qu L."/>
            <person name="Liu H."/>
            <person name="Sun Y."/>
            <person name="Le M."/>
            <person name="Wang Q."/>
            <person name="Wei S."/>
            <person name="Zheng Y."/>
            <person name="Lin W."/>
            <person name="Duan Y."/>
            <person name="Cao H."/>
            <person name="Xiong S."/>
            <person name="Wang X."/>
            <person name="Wei L."/>
            <person name="Li C."/>
            <person name="Ma Q."/>
            <person name="Ju M."/>
            <person name="Zhao R."/>
            <person name="Li G."/>
            <person name="Mu C."/>
            <person name="Tian Q."/>
            <person name="Mei H."/>
            <person name="Zhang T."/>
            <person name="Gao T."/>
            <person name="Zhang H."/>
        </authorList>
    </citation>
    <scope>NUCLEOTIDE SEQUENCE</scope>
    <source>
        <strain evidence="2">KEN1</strain>
    </source>
</reference>
<name>A0AAW2TP45_9LAMI</name>
<protein>
    <submittedName>
        <fullName evidence="2">Uncharacterized protein</fullName>
    </submittedName>
</protein>